<dbReference type="InterPro" id="IPR035892">
    <property type="entry name" value="C2_domain_sf"/>
</dbReference>
<evidence type="ECO:0000256" key="1">
    <source>
        <dbReference type="SAM" id="MobiDB-lite"/>
    </source>
</evidence>
<feature type="region of interest" description="Disordered" evidence="1">
    <location>
        <begin position="1373"/>
        <end position="1455"/>
    </location>
</feature>
<dbReference type="Gene3D" id="2.60.40.150">
    <property type="entry name" value="C2 domain"/>
    <property type="match status" value="1"/>
</dbReference>
<dbReference type="InterPro" id="IPR014770">
    <property type="entry name" value="Munc13_1"/>
</dbReference>
<evidence type="ECO:0000259" key="4">
    <source>
        <dbReference type="PROSITE" id="PS51259"/>
    </source>
</evidence>
<feature type="compositionally biased region" description="Low complexity" evidence="1">
    <location>
        <begin position="253"/>
        <end position="269"/>
    </location>
</feature>
<feature type="domain" description="MHD1" evidence="3">
    <location>
        <begin position="741"/>
        <end position="860"/>
    </location>
</feature>
<feature type="compositionally biased region" description="Low complexity" evidence="1">
    <location>
        <begin position="1406"/>
        <end position="1417"/>
    </location>
</feature>
<dbReference type="InterPro" id="IPR010439">
    <property type="entry name" value="MUN_dom"/>
</dbReference>
<organism evidence="5 6">
    <name type="scientific">Tilletiopsis washingtonensis</name>
    <dbReference type="NCBI Taxonomy" id="58919"/>
    <lineage>
        <taxon>Eukaryota</taxon>
        <taxon>Fungi</taxon>
        <taxon>Dikarya</taxon>
        <taxon>Basidiomycota</taxon>
        <taxon>Ustilaginomycotina</taxon>
        <taxon>Exobasidiomycetes</taxon>
        <taxon>Entylomatales</taxon>
        <taxon>Entylomatales incertae sedis</taxon>
        <taxon>Tilletiopsis</taxon>
    </lineage>
</organism>
<protein>
    <recommendedName>
        <fullName evidence="7">C2 domain-containing protein</fullName>
    </recommendedName>
</protein>
<dbReference type="EMBL" id="KZ819283">
    <property type="protein sequence ID" value="PWO01177.1"/>
    <property type="molecule type" value="Genomic_DNA"/>
</dbReference>
<feature type="compositionally biased region" description="Pro residues" evidence="1">
    <location>
        <begin position="1432"/>
        <end position="1449"/>
    </location>
</feature>
<dbReference type="CDD" id="cd04043">
    <property type="entry name" value="C2_Munc13_fungal"/>
    <property type="match status" value="1"/>
</dbReference>
<feature type="compositionally biased region" description="Basic residues" evidence="1">
    <location>
        <begin position="1306"/>
        <end position="1316"/>
    </location>
</feature>
<feature type="region of interest" description="Disordered" evidence="1">
    <location>
        <begin position="1306"/>
        <end position="1340"/>
    </location>
</feature>
<name>A0A316ZIP9_9BASI</name>
<dbReference type="InterPro" id="IPR014772">
    <property type="entry name" value="Munc13_dom-2"/>
</dbReference>
<keyword evidence="6" id="KW-1185">Reference proteome</keyword>
<dbReference type="RefSeq" id="XP_025601455.1">
    <property type="nucleotide sequence ID" value="XM_025741115.1"/>
</dbReference>
<dbReference type="PANTHER" id="PTHR47263:SF1">
    <property type="entry name" value="C2 DOMAIN PROTEIN (AFU_ORTHOLOGUE AFUA_7G02350)"/>
    <property type="match status" value="1"/>
</dbReference>
<dbReference type="Pfam" id="PF06292">
    <property type="entry name" value="MUN"/>
    <property type="match status" value="1"/>
</dbReference>
<feature type="domain" description="MHD2" evidence="4">
    <location>
        <begin position="1176"/>
        <end position="1298"/>
    </location>
</feature>
<sequence length="1455" mass="163463">MTTRSTRSVASARERMTDGDVYVFLLQLSVLSWVQRPKAQDLAVPKPEAGPAAAAPVKKAEAPAASSKSDWMSLGGLADMVRDVSGSSKAARFPEKLLKRLGERLERIAMGRDPHYNDQSLRQTIGVFYGTYKETSFQKQMRENRKVEELILIFVTAAQKALRARTEGDAWKEELNKQVSQFVKIIRECLRALHGVPKELTERLDGYSAKLTPAPISLSQQQREAAQASESSAAATASAKVANRASNGNLMDAPSSSSSVPGSRRASAASSAHTLASPLLESEMIRTVGQLFQVDAEQLQRDVEFMLATATEKVSHEQMLQHAEGTRRIGVLQGPCEPRQLHEAERAALSQAAMIDLKRCVRNINLQAAWPARRDDFDSEEAYQTWRAQELQNLSSIMAQMCKAKPELLRTTNSRDDDLSVAAAAQPSAGEGSTPAGDGAAAAAEKGGDAADSAAEDDEAALAGFTFIPPDPKAYYRRALELCIDHDLEQIKCQPEEEEVSLSILSRAHVELLSECALRWRLMSPFRSLANLEVVQRKHDAGEVPLDCITEALNATQLVIDESGIETWAVADRALLVRIYSALFVSFLRYITDAFQDIQNVEPSEVQPYLDLVTDLHGSGLVREGGRLELEPVELDRYVEDLKDRIRIMAIHDYTAKTTDLFSQIVENEVQPLLQLLDWLEKGAKRVDKRFPEPVLGSVDPVALLLEKQVSLYLDDLDSMRQQIVAHAARERDPLPFEDVLHLYTRVKALLRMHGTFCPHVELVFDLCAWFEPHIRQWLALTEKKTGEWVHNAVSTDRFVPIESEGAVHSSSIDDLFGALQQPLDFIQSLNWSDPYRNARFLTSLAKTISRSIEQYCNRVEELFMEEMFPRTAEDQDASQKQSAWMIKAKQTLQGEKRVEPFHFQTSSCVKLNNIEAARLLLDKLYTKIDADKQAHIIKHAAPDVPDKALNDRYIFTVKVVLGENLMPVKSTSANPRIDSFVTLSDERGAKIAKTRTIYETPDPRWDELFDIPVEKQMWLAATVWDRKLVGEHNLCGRAYLRLDPRYFGDFLAHELWLDLDTRGRLLLRVSMEGEKDDILFYFGRAFRSLKRAEGDMVRIIVDKMSIFIRQCLSRTVLKALVRTSGINLDKALGNVKALYAQALASTNVNGPSIPPVDAEAPRKQRPTQLTDQEIEAAIMPLLDYLDECLGTLKGSLSETGSLLVLTKVWKEVLNTIDGILLPPLSDSPSDLQQLSGKEVEVVFKWLSMLRNYFNAYDEETGTAHGVPLEVLQGPKYREIVSYTLHHDANTDALMEACVREMQQRLRRAPTKRAKNKSVMQQRSLGTIKKRKQEKKGEEQDDNLDVVLRLLRMRSGTSDFLRQQFATISSLQAAMGGSPPRQRPPVQQRYSRGPGNAAAPAPPPIAAQHQQQMYHHPMQPPPRQQQHQQYQPLPPPPHQYQQQPPPPPQQQQYYR</sequence>
<dbReference type="Proteomes" id="UP000245946">
    <property type="component" value="Unassembled WGS sequence"/>
</dbReference>
<dbReference type="InterPro" id="IPR000008">
    <property type="entry name" value="C2_dom"/>
</dbReference>
<feature type="domain" description="C2" evidence="2">
    <location>
        <begin position="933"/>
        <end position="1058"/>
    </location>
</feature>
<dbReference type="STRING" id="58919.A0A316ZIP9"/>
<dbReference type="PANTHER" id="PTHR47263">
    <property type="entry name" value="ADENYLATE CYCLASE ACTIVATION PROTEIN GIT1"/>
    <property type="match status" value="1"/>
</dbReference>
<feature type="region of interest" description="Disordered" evidence="1">
    <location>
        <begin position="424"/>
        <end position="455"/>
    </location>
</feature>
<dbReference type="PROSITE" id="PS50004">
    <property type="entry name" value="C2"/>
    <property type="match status" value="1"/>
</dbReference>
<feature type="region of interest" description="Disordered" evidence="1">
    <location>
        <begin position="245"/>
        <end position="269"/>
    </location>
</feature>
<evidence type="ECO:0008006" key="7">
    <source>
        <dbReference type="Google" id="ProtNLM"/>
    </source>
</evidence>
<dbReference type="Gene3D" id="1.20.58.1100">
    <property type="match status" value="1"/>
</dbReference>
<dbReference type="PROSITE" id="PS51258">
    <property type="entry name" value="MHD1"/>
    <property type="match status" value="1"/>
</dbReference>
<dbReference type="OrthoDB" id="2015333at2759"/>
<evidence type="ECO:0000259" key="3">
    <source>
        <dbReference type="PROSITE" id="PS51258"/>
    </source>
</evidence>
<accession>A0A316ZIP9</accession>
<evidence type="ECO:0000313" key="6">
    <source>
        <dbReference type="Proteomes" id="UP000245946"/>
    </source>
</evidence>
<dbReference type="GeneID" id="37268659"/>
<evidence type="ECO:0000259" key="2">
    <source>
        <dbReference type="PROSITE" id="PS50004"/>
    </source>
</evidence>
<dbReference type="SUPFAM" id="SSF49562">
    <property type="entry name" value="C2 domain (Calcium/lipid-binding domain, CaLB)"/>
    <property type="match status" value="1"/>
</dbReference>
<reference evidence="5 6" key="1">
    <citation type="journal article" date="2018" name="Mol. Biol. Evol.">
        <title>Broad Genomic Sampling Reveals a Smut Pathogenic Ancestry of the Fungal Clade Ustilaginomycotina.</title>
        <authorList>
            <person name="Kijpornyongpan T."/>
            <person name="Mondo S.J."/>
            <person name="Barry K."/>
            <person name="Sandor L."/>
            <person name="Lee J."/>
            <person name="Lipzen A."/>
            <person name="Pangilinan J."/>
            <person name="LaButti K."/>
            <person name="Hainaut M."/>
            <person name="Henrissat B."/>
            <person name="Grigoriev I.V."/>
            <person name="Spatafora J.W."/>
            <person name="Aime M.C."/>
        </authorList>
    </citation>
    <scope>NUCLEOTIDE SEQUENCE [LARGE SCALE GENOMIC DNA]</scope>
    <source>
        <strain evidence="5 6">MCA 4186</strain>
    </source>
</reference>
<proteinExistence type="predicted"/>
<evidence type="ECO:0000313" key="5">
    <source>
        <dbReference type="EMBL" id="PWO01177.1"/>
    </source>
</evidence>
<dbReference type="InterPro" id="IPR052811">
    <property type="entry name" value="Glucose_resp_signaling"/>
</dbReference>
<dbReference type="Pfam" id="PF00168">
    <property type="entry name" value="C2"/>
    <property type="match status" value="1"/>
</dbReference>
<feature type="compositionally biased region" description="Low complexity" evidence="1">
    <location>
        <begin position="436"/>
        <end position="453"/>
    </location>
</feature>
<gene>
    <name evidence="5" type="ORF">FA09DRAFT_324079</name>
</gene>
<dbReference type="SMART" id="SM00239">
    <property type="entry name" value="C2"/>
    <property type="match status" value="1"/>
</dbReference>
<dbReference type="Gene3D" id="1.10.357.50">
    <property type="match status" value="1"/>
</dbReference>
<dbReference type="PROSITE" id="PS51259">
    <property type="entry name" value="MHD2"/>
    <property type="match status" value="1"/>
</dbReference>